<accession>A0A5B9MLC8</accession>
<dbReference type="Gene3D" id="3.40.50.1110">
    <property type="entry name" value="SGNH hydrolase"/>
    <property type="match status" value="1"/>
</dbReference>
<evidence type="ECO:0000256" key="3">
    <source>
        <dbReference type="SAM" id="SignalP"/>
    </source>
</evidence>
<dbReference type="PANTHER" id="PTHR45648:SF22">
    <property type="entry name" value="GDSL LIPASE_ACYLHYDROLASE FAMILY PROTEIN (AFU_ORTHOLOGUE AFUA_4G14700)"/>
    <property type="match status" value="1"/>
</dbReference>
<keyword evidence="4" id="KW-0808">Transferase</keyword>
<name>A0A5B9MLC8_9BACT</name>
<dbReference type="GO" id="GO:0006629">
    <property type="term" value="P:lipid metabolic process"/>
    <property type="evidence" value="ECO:0007669"/>
    <property type="project" value="InterPro"/>
</dbReference>
<dbReference type="InterPro" id="IPR051058">
    <property type="entry name" value="GDSL_Est/Lipase"/>
</dbReference>
<feature type="chain" id="PRO_5022948365" evidence="3">
    <location>
        <begin position="33"/>
        <end position="344"/>
    </location>
</feature>
<reference evidence="4 5" key="1">
    <citation type="submission" date="2019-02" db="EMBL/GenBank/DDBJ databases">
        <title>Planctomycetal bacteria perform biofilm scaping via a novel small molecule.</title>
        <authorList>
            <person name="Jeske O."/>
            <person name="Boedeker C."/>
            <person name="Wiegand S."/>
            <person name="Breitling P."/>
            <person name="Kallscheuer N."/>
            <person name="Jogler M."/>
            <person name="Rohde M."/>
            <person name="Petersen J."/>
            <person name="Medema M.H."/>
            <person name="Surup F."/>
            <person name="Jogler C."/>
        </authorList>
    </citation>
    <scope>NUCLEOTIDE SEQUENCE [LARGE SCALE GENOMIC DNA]</scope>
    <source>
        <strain evidence="4 5">Mal15</strain>
    </source>
</reference>
<keyword evidence="4" id="KW-0012">Acyltransferase</keyword>
<dbReference type="InterPro" id="IPR008265">
    <property type="entry name" value="Lipase_GDSL_AS"/>
</dbReference>
<dbReference type="GO" id="GO:0004607">
    <property type="term" value="F:phosphatidylcholine-sterol O-acyltransferase activity"/>
    <property type="evidence" value="ECO:0007669"/>
    <property type="project" value="UniProtKB-EC"/>
</dbReference>
<gene>
    <name evidence="4" type="ORF">Mal15_62670</name>
</gene>
<keyword evidence="3" id="KW-0732">Signal</keyword>
<dbReference type="EC" id="2.3.1.43" evidence="4"/>
<evidence type="ECO:0000313" key="4">
    <source>
        <dbReference type="EMBL" id="QEG02182.1"/>
    </source>
</evidence>
<dbReference type="Pfam" id="PF00657">
    <property type="entry name" value="Lipase_GDSL"/>
    <property type="match status" value="1"/>
</dbReference>
<evidence type="ECO:0000256" key="1">
    <source>
        <dbReference type="ARBA" id="ARBA00022801"/>
    </source>
</evidence>
<keyword evidence="2" id="KW-0812">Transmembrane</keyword>
<keyword evidence="2" id="KW-1133">Transmembrane helix</keyword>
<dbReference type="EMBL" id="CP036264">
    <property type="protein sequence ID" value="QEG02182.1"/>
    <property type="molecule type" value="Genomic_DNA"/>
</dbReference>
<dbReference type="AlphaFoldDB" id="A0A5B9MLC8"/>
<dbReference type="SUPFAM" id="SSF52266">
    <property type="entry name" value="SGNH hydrolase"/>
    <property type="match status" value="1"/>
</dbReference>
<keyword evidence="1" id="KW-0378">Hydrolase</keyword>
<proteinExistence type="predicted"/>
<dbReference type="GO" id="GO:0016298">
    <property type="term" value="F:lipase activity"/>
    <property type="evidence" value="ECO:0007669"/>
    <property type="project" value="InterPro"/>
</dbReference>
<dbReference type="KEGG" id="smam:Mal15_62670"/>
<dbReference type="PROSITE" id="PS01098">
    <property type="entry name" value="LIPASE_GDSL_SER"/>
    <property type="match status" value="1"/>
</dbReference>
<protein>
    <submittedName>
        <fullName evidence="4">Phosphatidylcholine-sterol acyltransferase</fullName>
        <ecNumber evidence="4">2.3.1.43</ecNumber>
    </submittedName>
</protein>
<keyword evidence="5" id="KW-1185">Reference proteome</keyword>
<dbReference type="Proteomes" id="UP000321353">
    <property type="component" value="Chromosome"/>
</dbReference>
<dbReference type="CDD" id="cd01846">
    <property type="entry name" value="fatty_acyltransferase_like"/>
    <property type="match status" value="1"/>
</dbReference>
<dbReference type="InterPro" id="IPR036514">
    <property type="entry name" value="SGNH_hydro_sf"/>
</dbReference>
<keyword evidence="2" id="KW-0472">Membrane</keyword>
<feature type="signal peptide" evidence="3">
    <location>
        <begin position="1"/>
        <end position="32"/>
    </location>
</feature>
<sequence length="344" mass="35707" precursor="true">MRRPAFSIVPRKLAARPLATILVLALSVGVTAPQCVQAGVVVFGDSLSDTGNVFAASGGAAFAHAPGSRFPSPPFASGVASNGVLWVDVLASRLGETPPGPALIGGTNYAFIGAMTGTQVSSPFGVPSMSEQVGLYLSSNAGVAPPDDIFALWGGANDFFFGQFDPGLAVSNLSDQIQLLAGAGAREFLVANLIPLSLTPSLAGTPTAASATAFSHAFNTTLATEIGTLRTDLDVTIHELDVAGLFEEVSSDPAAFGFTNTVDPALHVELSTSIPIFPYDVVGNPDEYLWWDGVHPTAAVQSLIGERAAALVRPVPEPASAAIWIPVALIYIILVRRRLFVLRV</sequence>
<organism evidence="4 5">
    <name type="scientific">Stieleria maiorica</name>
    <dbReference type="NCBI Taxonomy" id="2795974"/>
    <lineage>
        <taxon>Bacteria</taxon>
        <taxon>Pseudomonadati</taxon>
        <taxon>Planctomycetota</taxon>
        <taxon>Planctomycetia</taxon>
        <taxon>Pirellulales</taxon>
        <taxon>Pirellulaceae</taxon>
        <taxon>Stieleria</taxon>
    </lineage>
</organism>
<dbReference type="PANTHER" id="PTHR45648">
    <property type="entry name" value="GDSL LIPASE/ACYLHYDROLASE FAMILY PROTEIN (AFU_ORTHOLOGUE AFUA_4G14700)"/>
    <property type="match status" value="1"/>
</dbReference>
<dbReference type="InterPro" id="IPR001087">
    <property type="entry name" value="GDSL"/>
</dbReference>
<evidence type="ECO:0000256" key="2">
    <source>
        <dbReference type="SAM" id="Phobius"/>
    </source>
</evidence>
<evidence type="ECO:0000313" key="5">
    <source>
        <dbReference type="Proteomes" id="UP000321353"/>
    </source>
</evidence>
<feature type="transmembrane region" description="Helical" evidence="2">
    <location>
        <begin position="321"/>
        <end position="339"/>
    </location>
</feature>